<keyword evidence="3" id="KW-1185">Reference proteome</keyword>
<comment type="caution">
    <text evidence="2">The sequence shown here is derived from an EMBL/GenBank/DDBJ whole genome shotgun (WGS) entry which is preliminary data.</text>
</comment>
<evidence type="ECO:0000256" key="1">
    <source>
        <dbReference type="SAM" id="MobiDB-lite"/>
    </source>
</evidence>
<dbReference type="EMBL" id="MQUQ01000005">
    <property type="protein sequence ID" value="OLZ53084.1"/>
    <property type="molecule type" value="Genomic_DNA"/>
</dbReference>
<reference evidence="2 3" key="1">
    <citation type="submission" date="2016-01" db="EMBL/GenBank/DDBJ databases">
        <title>Amycolatopsis coloradensis genome sequencing and assembly.</title>
        <authorList>
            <person name="Mayilraj S."/>
        </authorList>
    </citation>
    <scope>NUCLEOTIDE SEQUENCE [LARGE SCALE GENOMIC DNA]</scope>
    <source>
        <strain evidence="2 3">DSM 44225</strain>
    </source>
</reference>
<evidence type="ECO:0000313" key="3">
    <source>
        <dbReference type="Proteomes" id="UP000187486"/>
    </source>
</evidence>
<sequence length="75" mass="8009">MVPLISLSTRKGSRLVLVLAEPENTISSAARLLGVSCQAIYGYASELARNSRRPQAVRRATEVAGDDDQKFGGCS</sequence>
<feature type="region of interest" description="Disordered" evidence="1">
    <location>
        <begin position="54"/>
        <end position="75"/>
    </location>
</feature>
<gene>
    <name evidence="2" type="ORF">BS329_09620</name>
</gene>
<name>A0A1R0KVP0_9PSEU</name>
<dbReference type="AlphaFoldDB" id="A0A1R0KVP0"/>
<dbReference type="Proteomes" id="UP000187486">
    <property type="component" value="Unassembled WGS sequence"/>
</dbReference>
<evidence type="ECO:0000313" key="2">
    <source>
        <dbReference type="EMBL" id="OLZ53084.1"/>
    </source>
</evidence>
<accession>A0A1R0KVP0</accession>
<organism evidence="2 3">
    <name type="scientific">Amycolatopsis coloradensis</name>
    <dbReference type="NCBI Taxonomy" id="76021"/>
    <lineage>
        <taxon>Bacteria</taxon>
        <taxon>Bacillati</taxon>
        <taxon>Actinomycetota</taxon>
        <taxon>Actinomycetes</taxon>
        <taxon>Pseudonocardiales</taxon>
        <taxon>Pseudonocardiaceae</taxon>
        <taxon>Amycolatopsis</taxon>
    </lineage>
</organism>
<protein>
    <submittedName>
        <fullName evidence="2">Uncharacterized protein</fullName>
    </submittedName>
</protein>
<proteinExistence type="predicted"/>